<dbReference type="RefSeq" id="WP_183660679.1">
    <property type="nucleotide sequence ID" value="NZ_JACIBV010000002.1"/>
</dbReference>
<evidence type="ECO:0000256" key="3">
    <source>
        <dbReference type="ARBA" id="ARBA00023163"/>
    </source>
</evidence>
<feature type="DNA-binding region" description="H-T-H motif" evidence="4">
    <location>
        <begin position="35"/>
        <end position="54"/>
    </location>
</feature>
<evidence type="ECO:0000256" key="1">
    <source>
        <dbReference type="ARBA" id="ARBA00023015"/>
    </source>
</evidence>
<name>A0A7W5VDG4_9ACTN</name>
<dbReference type="PROSITE" id="PS50977">
    <property type="entry name" value="HTH_TETR_2"/>
    <property type="match status" value="1"/>
</dbReference>
<organism evidence="6 7">
    <name type="scientific">Nonomuraea dietziae</name>
    <dbReference type="NCBI Taxonomy" id="65515"/>
    <lineage>
        <taxon>Bacteria</taxon>
        <taxon>Bacillati</taxon>
        <taxon>Actinomycetota</taxon>
        <taxon>Actinomycetes</taxon>
        <taxon>Streptosporangiales</taxon>
        <taxon>Streptosporangiaceae</taxon>
        <taxon>Nonomuraea</taxon>
    </lineage>
</organism>
<keyword evidence="7" id="KW-1185">Reference proteome</keyword>
<dbReference type="SUPFAM" id="SSF46689">
    <property type="entry name" value="Homeodomain-like"/>
    <property type="match status" value="1"/>
</dbReference>
<evidence type="ECO:0000313" key="6">
    <source>
        <dbReference type="EMBL" id="MBB3732821.1"/>
    </source>
</evidence>
<keyword evidence="1" id="KW-0805">Transcription regulation</keyword>
<dbReference type="GeneID" id="95394830"/>
<protein>
    <submittedName>
        <fullName evidence="6">AcrR family transcriptional regulator</fullName>
    </submittedName>
</protein>
<dbReference type="InterPro" id="IPR009057">
    <property type="entry name" value="Homeodomain-like_sf"/>
</dbReference>
<evidence type="ECO:0000256" key="2">
    <source>
        <dbReference type="ARBA" id="ARBA00023125"/>
    </source>
</evidence>
<accession>A0A7W5VDG4</accession>
<keyword evidence="3" id="KW-0804">Transcription</keyword>
<evidence type="ECO:0000256" key="4">
    <source>
        <dbReference type="PROSITE-ProRule" id="PRU00335"/>
    </source>
</evidence>
<dbReference type="Pfam" id="PF00440">
    <property type="entry name" value="TetR_N"/>
    <property type="match status" value="1"/>
</dbReference>
<sequence>MEDMMSSGREAQRRRTRKAIVEAAAKLSAGGATPSIDEIAAAADVARRTIYSHFPTLDQLLIDATAGAINEPPVEQALADPVVAGDAAARVDALIRTLLEHSPQSLPLGRRLIRLTVDMPDDDTRPPAPRRTQRRVGWLEQACEPLRDTLSEQSFQRLISALTVVVGWEAQIALRDVRGLDARAEEETIRWAARALVETAIKEG</sequence>
<dbReference type="PANTHER" id="PTHR30055">
    <property type="entry name" value="HTH-TYPE TRANSCRIPTIONAL REGULATOR RUTR"/>
    <property type="match status" value="1"/>
</dbReference>
<dbReference type="EMBL" id="JACIBV010000002">
    <property type="protein sequence ID" value="MBB3732821.1"/>
    <property type="molecule type" value="Genomic_DNA"/>
</dbReference>
<dbReference type="InterPro" id="IPR050109">
    <property type="entry name" value="HTH-type_TetR-like_transc_reg"/>
</dbReference>
<dbReference type="GO" id="GO:0000976">
    <property type="term" value="F:transcription cis-regulatory region binding"/>
    <property type="evidence" value="ECO:0007669"/>
    <property type="project" value="TreeGrafter"/>
</dbReference>
<evidence type="ECO:0000259" key="5">
    <source>
        <dbReference type="PROSITE" id="PS50977"/>
    </source>
</evidence>
<keyword evidence="2 4" id="KW-0238">DNA-binding</keyword>
<feature type="domain" description="HTH tetR-type" evidence="5">
    <location>
        <begin position="14"/>
        <end position="72"/>
    </location>
</feature>
<proteinExistence type="predicted"/>
<dbReference type="GO" id="GO:0003700">
    <property type="term" value="F:DNA-binding transcription factor activity"/>
    <property type="evidence" value="ECO:0007669"/>
    <property type="project" value="TreeGrafter"/>
</dbReference>
<dbReference type="Proteomes" id="UP000579945">
    <property type="component" value="Unassembled WGS sequence"/>
</dbReference>
<dbReference type="AlphaFoldDB" id="A0A7W5VDG4"/>
<gene>
    <name evidence="6" type="ORF">FHR33_008768</name>
</gene>
<comment type="caution">
    <text evidence="6">The sequence shown here is derived from an EMBL/GenBank/DDBJ whole genome shotgun (WGS) entry which is preliminary data.</text>
</comment>
<dbReference type="PANTHER" id="PTHR30055:SF234">
    <property type="entry name" value="HTH-TYPE TRANSCRIPTIONAL REGULATOR BETI"/>
    <property type="match status" value="1"/>
</dbReference>
<evidence type="ECO:0000313" key="7">
    <source>
        <dbReference type="Proteomes" id="UP000579945"/>
    </source>
</evidence>
<dbReference type="InterPro" id="IPR001647">
    <property type="entry name" value="HTH_TetR"/>
</dbReference>
<reference evidence="6 7" key="1">
    <citation type="submission" date="2020-08" db="EMBL/GenBank/DDBJ databases">
        <title>Sequencing the genomes of 1000 actinobacteria strains.</title>
        <authorList>
            <person name="Klenk H.-P."/>
        </authorList>
    </citation>
    <scope>NUCLEOTIDE SEQUENCE [LARGE SCALE GENOMIC DNA]</scope>
    <source>
        <strain evidence="6 7">DSM 44320</strain>
    </source>
</reference>
<dbReference type="Gene3D" id="1.10.357.10">
    <property type="entry name" value="Tetracycline Repressor, domain 2"/>
    <property type="match status" value="1"/>
</dbReference>